<evidence type="ECO:0000313" key="2">
    <source>
        <dbReference type="EMBL" id="GGF86203.1"/>
    </source>
</evidence>
<reference evidence="2" key="1">
    <citation type="journal article" date="2014" name="Int. J. Syst. Evol. Microbiol.">
        <title>Complete genome sequence of Corynebacterium casei LMG S-19264T (=DSM 44701T), isolated from a smear-ripened cheese.</title>
        <authorList>
            <consortium name="US DOE Joint Genome Institute (JGI-PGF)"/>
            <person name="Walter F."/>
            <person name="Albersmeier A."/>
            <person name="Kalinowski J."/>
            <person name="Ruckert C."/>
        </authorList>
    </citation>
    <scope>NUCLEOTIDE SEQUENCE</scope>
    <source>
        <strain evidence="2">CGMCC 1.12726</strain>
    </source>
</reference>
<comment type="caution">
    <text evidence="2">The sequence shown here is derived from an EMBL/GenBank/DDBJ whole genome shotgun (WGS) entry which is preliminary data.</text>
</comment>
<dbReference type="Gene3D" id="3.40.50.2000">
    <property type="entry name" value="Glycogen Phosphorylase B"/>
    <property type="match status" value="2"/>
</dbReference>
<dbReference type="EMBL" id="BMFO01000001">
    <property type="protein sequence ID" value="GGF86203.1"/>
    <property type="molecule type" value="Genomic_DNA"/>
</dbReference>
<proteinExistence type="predicted"/>
<evidence type="ECO:0008006" key="4">
    <source>
        <dbReference type="Google" id="ProtNLM"/>
    </source>
</evidence>
<dbReference type="PANTHER" id="PTHR46401">
    <property type="entry name" value="GLYCOSYLTRANSFERASE WBBK-RELATED"/>
    <property type="match status" value="1"/>
</dbReference>
<dbReference type="AlphaFoldDB" id="A0A917CH27"/>
<accession>A0A917CH27</accession>
<sequence>MANRPISPTNRPKILWFAFKLFDKSVDKATWLEMINELSTNFEVRLLTLYRNAPIPLVAGGFPVDYVPRIGSGIIGKAVLRITALWSLFKAVLEFRPDAVIINGEPPYLLLKFIRLLQDKCRFVTVFDVRTLPVGDNQARGNSVLKKSLALAATQFSGITYITLEMERHCIAEFQLPEHKSAIWTSGVNAEKFTRYPIPEEETFRLIYHGGILSRSRGLLSLVQAMALVKDIPVQLHLVSSLREKEVMEELVRLDLYDRVILHETVPNSQIPEMINHCHAGIIPLPDFKGWNTSSPIKLFEYLSCGRPVIVTPIPAHTNVLKGSPFAFFSAGDDPLSLAASIREAYAERKRFPELSVLARNQAISFHTWKSQADVLGSFIATLIKVKKLQS</sequence>
<evidence type="ECO:0000313" key="3">
    <source>
        <dbReference type="Proteomes" id="UP000632858"/>
    </source>
</evidence>
<protein>
    <recommendedName>
        <fullName evidence="4">Glycosyltransferase</fullName>
    </recommendedName>
</protein>
<dbReference type="GO" id="GO:0016757">
    <property type="term" value="F:glycosyltransferase activity"/>
    <property type="evidence" value="ECO:0007669"/>
    <property type="project" value="TreeGrafter"/>
</dbReference>
<organism evidence="2 3">
    <name type="scientific">Arenimonas maotaiensis</name>
    <dbReference type="NCBI Taxonomy" id="1446479"/>
    <lineage>
        <taxon>Bacteria</taxon>
        <taxon>Pseudomonadati</taxon>
        <taxon>Pseudomonadota</taxon>
        <taxon>Gammaproteobacteria</taxon>
        <taxon>Lysobacterales</taxon>
        <taxon>Lysobacteraceae</taxon>
        <taxon>Arenimonas</taxon>
    </lineage>
</organism>
<dbReference type="Proteomes" id="UP000632858">
    <property type="component" value="Unassembled WGS sequence"/>
</dbReference>
<dbReference type="SUPFAM" id="SSF53756">
    <property type="entry name" value="UDP-Glycosyltransferase/glycogen phosphorylase"/>
    <property type="match status" value="1"/>
</dbReference>
<dbReference type="RefSeq" id="WP_188447457.1">
    <property type="nucleotide sequence ID" value="NZ_BMFO01000001.1"/>
</dbReference>
<keyword evidence="1" id="KW-0808">Transferase</keyword>
<dbReference type="GO" id="GO:0009103">
    <property type="term" value="P:lipopolysaccharide biosynthetic process"/>
    <property type="evidence" value="ECO:0007669"/>
    <property type="project" value="TreeGrafter"/>
</dbReference>
<dbReference type="Pfam" id="PF13692">
    <property type="entry name" value="Glyco_trans_1_4"/>
    <property type="match status" value="1"/>
</dbReference>
<dbReference type="PANTHER" id="PTHR46401:SF2">
    <property type="entry name" value="GLYCOSYLTRANSFERASE WBBK-RELATED"/>
    <property type="match status" value="1"/>
</dbReference>
<keyword evidence="3" id="KW-1185">Reference proteome</keyword>
<gene>
    <name evidence="2" type="ORF">GCM10010960_05280</name>
</gene>
<name>A0A917CH27_9GAMM</name>
<reference evidence="2" key="2">
    <citation type="submission" date="2020-09" db="EMBL/GenBank/DDBJ databases">
        <authorList>
            <person name="Sun Q."/>
            <person name="Zhou Y."/>
        </authorList>
    </citation>
    <scope>NUCLEOTIDE SEQUENCE</scope>
    <source>
        <strain evidence="2">CGMCC 1.12726</strain>
    </source>
</reference>
<evidence type="ECO:0000256" key="1">
    <source>
        <dbReference type="ARBA" id="ARBA00022679"/>
    </source>
</evidence>